<dbReference type="PANTHER" id="PTHR43031:SF18">
    <property type="entry name" value="RHODANESE-RELATED SULFURTRANSFERASES"/>
    <property type="match status" value="1"/>
</dbReference>
<dbReference type="SUPFAM" id="SSF52821">
    <property type="entry name" value="Rhodanese/Cell cycle control phosphatase"/>
    <property type="match status" value="1"/>
</dbReference>
<dbReference type="AlphaFoldDB" id="A0A212JYD5"/>
<feature type="domain" description="Rhodanese" evidence="2">
    <location>
        <begin position="49"/>
        <end position="139"/>
    </location>
</feature>
<keyword evidence="3" id="KW-0808">Transferase</keyword>
<dbReference type="PROSITE" id="PS50206">
    <property type="entry name" value="RHODANESE_3"/>
    <property type="match status" value="1"/>
</dbReference>
<feature type="chain" id="PRO_5012239533" evidence="1">
    <location>
        <begin position="35"/>
        <end position="139"/>
    </location>
</feature>
<dbReference type="RefSeq" id="WP_227118711.1">
    <property type="nucleotide sequence ID" value="NZ_CABUEN010000003.1"/>
</dbReference>
<dbReference type="GO" id="GO:0016740">
    <property type="term" value="F:transferase activity"/>
    <property type="evidence" value="ECO:0007669"/>
    <property type="project" value="UniProtKB-KW"/>
</dbReference>
<name>A0A212JYD5_9BACT</name>
<dbReference type="SMART" id="SM00450">
    <property type="entry name" value="RHOD"/>
    <property type="match status" value="1"/>
</dbReference>
<dbReference type="EMBL" id="FLUP01000001">
    <property type="protein sequence ID" value="SBW04481.1"/>
    <property type="molecule type" value="Genomic_DNA"/>
</dbReference>
<dbReference type="Gene3D" id="3.40.250.10">
    <property type="entry name" value="Rhodanese-like domain"/>
    <property type="match status" value="1"/>
</dbReference>
<keyword evidence="1" id="KW-0732">Signal</keyword>
<dbReference type="Pfam" id="PF00581">
    <property type="entry name" value="Rhodanese"/>
    <property type="match status" value="1"/>
</dbReference>
<proteinExistence type="predicted"/>
<evidence type="ECO:0000259" key="2">
    <source>
        <dbReference type="PROSITE" id="PS50206"/>
    </source>
</evidence>
<reference evidence="3" key="1">
    <citation type="submission" date="2016-04" db="EMBL/GenBank/DDBJ databases">
        <authorList>
            <person name="Evans L.H."/>
            <person name="Alamgir A."/>
            <person name="Owens N."/>
            <person name="Weber N.D."/>
            <person name="Virtaneva K."/>
            <person name="Barbian K."/>
            <person name="Babar A."/>
            <person name="Rosenke K."/>
        </authorList>
    </citation>
    <scope>NUCLEOTIDE SEQUENCE</scope>
    <source>
        <strain evidence="3">92-2</strain>
    </source>
</reference>
<dbReference type="InterPro" id="IPR036873">
    <property type="entry name" value="Rhodanese-like_dom_sf"/>
</dbReference>
<sequence>MTHTHSATPSHGRLYGLMSALACFLLLAAVQVSAKDISVKDAATLLQNPPQGLTIVDVRTPAEFREGHLAGAINMDFFGASFDSQILGLPKDKPVLLYCRTGNRSAGAYDAMEKEGITNILHMNEGITGWQKQGLPLQK</sequence>
<dbReference type="PANTHER" id="PTHR43031">
    <property type="entry name" value="FAD-DEPENDENT OXIDOREDUCTASE"/>
    <property type="match status" value="1"/>
</dbReference>
<feature type="signal peptide" evidence="1">
    <location>
        <begin position="1"/>
        <end position="34"/>
    </location>
</feature>
<accession>A0A212JYD5</accession>
<dbReference type="InterPro" id="IPR050229">
    <property type="entry name" value="GlpE_sulfurtransferase"/>
</dbReference>
<organism evidence="3">
    <name type="scientific">uncultured Desulfovibrio sp</name>
    <dbReference type="NCBI Taxonomy" id="167968"/>
    <lineage>
        <taxon>Bacteria</taxon>
        <taxon>Pseudomonadati</taxon>
        <taxon>Thermodesulfobacteriota</taxon>
        <taxon>Desulfovibrionia</taxon>
        <taxon>Desulfovibrionales</taxon>
        <taxon>Desulfovibrionaceae</taxon>
        <taxon>Desulfovibrio</taxon>
        <taxon>environmental samples</taxon>
    </lineage>
</organism>
<protein>
    <submittedName>
        <fullName evidence="3">Sulfurtransferase</fullName>
    </submittedName>
</protein>
<gene>
    <name evidence="3" type="ORF">KM92DES2_11931</name>
</gene>
<evidence type="ECO:0000313" key="3">
    <source>
        <dbReference type="EMBL" id="SBW04481.1"/>
    </source>
</evidence>
<dbReference type="CDD" id="cd00158">
    <property type="entry name" value="RHOD"/>
    <property type="match status" value="1"/>
</dbReference>
<evidence type="ECO:0000256" key="1">
    <source>
        <dbReference type="SAM" id="SignalP"/>
    </source>
</evidence>
<dbReference type="InterPro" id="IPR001763">
    <property type="entry name" value="Rhodanese-like_dom"/>
</dbReference>